<dbReference type="SUPFAM" id="SSF56496">
    <property type="entry name" value="Fibrinogen C-terminal domain-like"/>
    <property type="match status" value="1"/>
</dbReference>
<dbReference type="GO" id="GO:0005615">
    <property type="term" value="C:extracellular space"/>
    <property type="evidence" value="ECO:0007669"/>
    <property type="project" value="TreeGrafter"/>
</dbReference>
<dbReference type="OrthoDB" id="6145874at2759"/>
<dbReference type="Proteomes" id="UP001152320">
    <property type="component" value="Chromosome 11"/>
</dbReference>
<proteinExistence type="predicted"/>
<protein>
    <submittedName>
        <fullName evidence="2">Tenascin-R</fullName>
    </submittedName>
</protein>
<dbReference type="EMBL" id="JAIZAY010000011">
    <property type="protein sequence ID" value="KAJ8033409.1"/>
    <property type="molecule type" value="Genomic_DNA"/>
</dbReference>
<dbReference type="Pfam" id="PF00147">
    <property type="entry name" value="Fibrinogen_C"/>
    <property type="match status" value="1"/>
</dbReference>
<organism evidence="2 3">
    <name type="scientific">Holothuria leucospilota</name>
    <name type="common">Black long sea cucumber</name>
    <name type="synonym">Mertensiothuria leucospilota</name>
    <dbReference type="NCBI Taxonomy" id="206669"/>
    <lineage>
        <taxon>Eukaryota</taxon>
        <taxon>Metazoa</taxon>
        <taxon>Echinodermata</taxon>
        <taxon>Eleutherozoa</taxon>
        <taxon>Echinozoa</taxon>
        <taxon>Holothuroidea</taxon>
        <taxon>Aspidochirotacea</taxon>
        <taxon>Aspidochirotida</taxon>
        <taxon>Holothuriidae</taxon>
        <taxon>Holothuria</taxon>
    </lineage>
</organism>
<dbReference type="PANTHER" id="PTHR19143">
    <property type="entry name" value="FIBRINOGEN/TENASCIN/ANGIOPOEITIN"/>
    <property type="match status" value="1"/>
</dbReference>
<dbReference type="InterPro" id="IPR050373">
    <property type="entry name" value="Fibrinogen_C-term_domain"/>
</dbReference>
<dbReference type="PROSITE" id="PS51406">
    <property type="entry name" value="FIBRINOGEN_C_2"/>
    <property type="match status" value="1"/>
</dbReference>
<dbReference type="PANTHER" id="PTHR19143:SF458">
    <property type="entry name" value="FIBRINOGEN C-TERMINAL DOMAIN-CONTAINING PROTEIN-RELATED"/>
    <property type="match status" value="1"/>
</dbReference>
<dbReference type="InterPro" id="IPR014716">
    <property type="entry name" value="Fibrinogen_a/b/g_C_1"/>
</dbReference>
<comment type="caution">
    <text evidence="2">The sequence shown here is derived from an EMBL/GenBank/DDBJ whole genome shotgun (WGS) entry which is preliminary data.</text>
</comment>
<reference evidence="2" key="1">
    <citation type="submission" date="2021-10" db="EMBL/GenBank/DDBJ databases">
        <title>Tropical sea cucumber genome reveals ecological adaptation and Cuvierian tubules defense mechanism.</title>
        <authorList>
            <person name="Chen T."/>
        </authorList>
    </citation>
    <scope>NUCLEOTIDE SEQUENCE</scope>
    <source>
        <strain evidence="2">Nanhai2018</strain>
        <tissue evidence="2">Muscle</tissue>
    </source>
</reference>
<dbReference type="Gene3D" id="3.90.215.10">
    <property type="entry name" value="Gamma Fibrinogen, chain A, domain 1"/>
    <property type="match status" value="1"/>
</dbReference>
<evidence type="ECO:0000313" key="3">
    <source>
        <dbReference type="Proteomes" id="UP001152320"/>
    </source>
</evidence>
<gene>
    <name evidence="2" type="ORF">HOLleu_23640</name>
</gene>
<dbReference type="InterPro" id="IPR036056">
    <property type="entry name" value="Fibrinogen-like_C"/>
</dbReference>
<keyword evidence="3" id="KW-1185">Reference proteome</keyword>
<feature type="domain" description="Fibrinogen C-terminal" evidence="1">
    <location>
        <begin position="1"/>
        <end position="80"/>
    </location>
</feature>
<dbReference type="InterPro" id="IPR002181">
    <property type="entry name" value="Fibrinogen_a/b/g_C_dom"/>
</dbReference>
<evidence type="ECO:0000259" key="1">
    <source>
        <dbReference type="PROSITE" id="PS51406"/>
    </source>
</evidence>
<evidence type="ECO:0000313" key="2">
    <source>
        <dbReference type="EMBL" id="KAJ8033409.1"/>
    </source>
</evidence>
<dbReference type="AlphaFoldDB" id="A0A9Q1BVM9"/>
<name>A0A9Q1BVM9_HOLLE</name>
<accession>A0A9Q1BVM9</accession>
<sequence>MSVHKYRAFTTFDRDNDIHAGFNCAVRHFGAWWYNDCYRMNLHGAYGGTWDFGICVWNPNIVPAEVDCNISFTEMTIKPV</sequence>